<dbReference type="EMBL" id="CP002772">
    <property type="protein sequence ID" value="AEG18191.1"/>
    <property type="molecule type" value="Genomic_DNA"/>
</dbReference>
<gene>
    <name evidence="4" type="ordered locus">MSWAN_1174</name>
</gene>
<evidence type="ECO:0000313" key="4">
    <source>
        <dbReference type="EMBL" id="AEG18191.1"/>
    </source>
</evidence>
<dbReference type="RefSeq" id="WP_013825692.1">
    <property type="nucleotide sequence ID" value="NC_015574.1"/>
</dbReference>
<proteinExistence type="predicted"/>
<evidence type="ECO:0000259" key="3">
    <source>
        <dbReference type="Pfam" id="PF26438"/>
    </source>
</evidence>
<dbReference type="Pfam" id="PF13240">
    <property type="entry name" value="Zn_Ribbon_1"/>
    <property type="match status" value="1"/>
</dbReference>
<organism evidence="4 5">
    <name type="scientific">Methanobacterium paludis (strain DSM 25820 / JCM 18151 / SWAN1)</name>
    <dbReference type="NCBI Taxonomy" id="868131"/>
    <lineage>
        <taxon>Archaea</taxon>
        <taxon>Methanobacteriati</taxon>
        <taxon>Methanobacteriota</taxon>
        <taxon>Methanomada group</taxon>
        <taxon>Methanobacteria</taxon>
        <taxon>Methanobacteriales</taxon>
        <taxon>Methanobacteriaceae</taxon>
        <taxon>Methanobacterium</taxon>
    </lineage>
</organism>
<accession>F6D583</accession>
<dbReference type="Gene3D" id="4.10.1060.50">
    <property type="match status" value="1"/>
</dbReference>
<protein>
    <submittedName>
        <fullName evidence="4">Uncharacterized protein</fullName>
    </submittedName>
</protein>
<dbReference type="Pfam" id="PF26438">
    <property type="entry name" value="DUF8108_N"/>
    <property type="match status" value="1"/>
</dbReference>
<keyword evidence="1" id="KW-0812">Transmembrane</keyword>
<feature type="domain" description="Zinc-ribbon" evidence="2">
    <location>
        <begin position="92"/>
        <end position="111"/>
    </location>
</feature>
<sequence length="114" mass="13399">MVTTRIRKPRTEREYEEIIDELITQGYKIESRGDRTTQLMHAKYGGIVSHILIFILFGWWTFFIANIIWLAYNYYSHSDKVLVKLITKESTCPKCQAKNTPEAKYCEECGTLLK</sequence>
<feature type="domain" description="DUF8108" evidence="3">
    <location>
        <begin position="13"/>
        <end position="81"/>
    </location>
</feature>
<dbReference type="AlphaFoldDB" id="F6D583"/>
<evidence type="ECO:0000256" key="1">
    <source>
        <dbReference type="SAM" id="Phobius"/>
    </source>
</evidence>
<name>F6D583_METPW</name>
<dbReference type="Proteomes" id="UP000009231">
    <property type="component" value="Chromosome"/>
</dbReference>
<dbReference type="HOGENOM" id="CLU_2115518_0_0_2"/>
<evidence type="ECO:0000259" key="2">
    <source>
        <dbReference type="Pfam" id="PF13240"/>
    </source>
</evidence>
<keyword evidence="5" id="KW-1185">Reference proteome</keyword>
<dbReference type="InterPro" id="IPR038587">
    <property type="entry name" value="Ribosomal_eL40_sf"/>
</dbReference>
<dbReference type="GeneID" id="10668679"/>
<keyword evidence="1" id="KW-0472">Membrane</keyword>
<reference evidence="4 5" key="1">
    <citation type="journal article" date="2014" name="Int. J. Syst. Evol. Microbiol.">
        <title>Methanobacterium paludis sp. nov. and a novel strain of Methanobacterium lacus isolated from northern peatlands.</title>
        <authorList>
            <person name="Cadillo-Quiroz H."/>
            <person name="Brauer S.L."/>
            <person name="Goodson N."/>
            <person name="Yavitt J.B."/>
            <person name="Zinder S.H."/>
        </authorList>
    </citation>
    <scope>NUCLEOTIDE SEQUENCE [LARGE SCALE GENOMIC DNA]</scope>
    <source>
        <strain evidence="5">DSM 25820 / JCM 18151 / SWAN1</strain>
    </source>
</reference>
<evidence type="ECO:0000313" key="5">
    <source>
        <dbReference type="Proteomes" id="UP000009231"/>
    </source>
</evidence>
<feature type="transmembrane region" description="Helical" evidence="1">
    <location>
        <begin position="47"/>
        <end position="72"/>
    </location>
</feature>
<dbReference type="InterPro" id="IPR058962">
    <property type="entry name" value="DUF8108_N"/>
</dbReference>
<dbReference type="eggNOG" id="arCOG09569">
    <property type="taxonomic scope" value="Archaea"/>
</dbReference>
<keyword evidence="1" id="KW-1133">Transmembrane helix</keyword>
<dbReference type="InterPro" id="IPR026870">
    <property type="entry name" value="Zinc_ribbon_dom"/>
</dbReference>
<dbReference type="KEGG" id="mew:MSWAN_1174"/>
<dbReference type="OrthoDB" id="53394at2157"/>